<feature type="compositionally biased region" description="Pro residues" evidence="3">
    <location>
        <begin position="1"/>
        <end position="10"/>
    </location>
</feature>
<dbReference type="AlphaFoldDB" id="A0A9N8JU53"/>
<comment type="caution">
    <text evidence="4">The sequence shown here is derived from an EMBL/GenBank/DDBJ whole genome shotgun (WGS) entry which is preliminary data.</text>
</comment>
<dbReference type="Proteomes" id="UP000716446">
    <property type="component" value="Unassembled WGS sequence"/>
</dbReference>
<dbReference type="GO" id="GO:0005737">
    <property type="term" value="C:cytoplasm"/>
    <property type="evidence" value="ECO:0007669"/>
    <property type="project" value="TreeGrafter"/>
</dbReference>
<name>A0A9N8JU53_9PEZI</name>
<dbReference type="InterPro" id="IPR003591">
    <property type="entry name" value="Leu-rich_rpt_typical-subtyp"/>
</dbReference>
<organism evidence="4 5">
    <name type="scientific">Aureobasidium vineae</name>
    <dbReference type="NCBI Taxonomy" id="2773715"/>
    <lineage>
        <taxon>Eukaryota</taxon>
        <taxon>Fungi</taxon>
        <taxon>Dikarya</taxon>
        <taxon>Ascomycota</taxon>
        <taxon>Pezizomycotina</taxon>
        <taxon>Dothideomycetes</taxon>
        <taxon>Dothideomycetidae</taxon>
        <taxon>Dothideales</taxon>
        <taxon>Saccotheciaceae</taxon>
        <taxon>Aureobasidium</taxon>
    </lineage>
</organism>
<evidence type="ECO:0000256" key="3">
    <source>
        <dbReference type="SAM" id="MobiDB-lite"/>
    </source>
</evidence>
<feature type="compositionally biased region" description="Low complexity" evidence="3">
    <location>
        <begin position="132"/>
        <end position="144"/>
    </location>
</feature>
<sequence>MFIPSSPPVLPDEVFNEPPSSPPLPPAAFPSRKRHAAWEDREDSSMSSDPIFSEDASEESEVTGIKRKRFVRGPWYQHAQSPAVSRVRGETRKPDSGVWLGSDSSTDSIGSSNRRMQSLTFNEYMHKGAPLTQRQTPTKHQTPTKPKDSIQEHAATIVFNSVDACRDSIDLSDMHLGRIDNETLKPLHQLIRLPVPINDTQKITVDHFAPLTPSIKLFLSKNDLQQLPSELWNLGNLAVLSLRSNSLTEISPSIGRLRNLHELNVAGNQLPFLPFELLALVENKLVQLSLSPNPFVQPLPLPTSTMLRNVPSRRDDCLRELQRLRARCPEIDKTQPSHEALLHRLYASRLHAASQELKSTSTYVASSSTSFFEIDGSVVRPRFRAYTAHARPDHSASFNPPSPPSSVRSAAPSLFELSARACARSQYVGQLSTLLPEDASPPVNTAISKVMESKEIGMQHCSVCNKQFLVPRAQWVDYYYVGPGSEMCSPSELFRPFVRRACSWICVGRLNEQREKHWEDCEKHILELARFM</sequence>
<gene>
    <name evidence="4" type="ORF">AWRI4619_LOCUS6675</name>
</gene>
<evidence type="ECO:0008006" key="6">
    <source>
        <dbReference type="Google" id="ProtNLM"/>
    </source>
</evidence>
<feature type="region of interest" description="Disordered" evidence="3">
    <location>
        <begin position="128"/>
        <end position="149"/>
    </location>
</feature>
<dbReference type="InterPro" id="IPR050216">
    <property type="entry name" value="LRR_domain-containing"/>
</dbReference>
<dbReference type="Gene3D" id="3.80.10.10">
    <property type="entry name" value="Ribonuclease Inhibitor"/>
    <property type="match status" value="1"/>
</dbReference>
<reference evidence="4" key="1">
    <citation type="submission" date="2020-06" db="EMBL/GenBank/DDBJ databases">
        <authorList>
            <person name="Onetto C."/>
        </authorList>
    </citation>
    <scope>NUCLEOTIDE SEQUENCE</scope>
</reference>
<evidence type="ECO:0000313" key="5">
    <source>
        <dbReference type="Proteomes" id="UP000716446"/>
    </source>
</evidence>
<dbReference type="InterPro" id="IPR032675">
    <property type="entry name" value="LRR_dom_sf"/>
</dbReference>
<dbReference type="SMART" id="SM00369">
    <property type="entry name" value="LRR_TYP"/>
    <property type="match status" value="2"/>
</dbReference>
<dbReference type="PANTHER" id="PTHR48051">
    <property type="match status" value="1"/>
</dbReference>
<keyword evidence="2" id="KW-0677">Repeat</keyword>
<dbReference type="SUPFAM" id="SSF52058">
    <property type="entry name" value="L domain-like"/>
    <property type="match status" value="1"/>
</dbReference>
<evidence type="ECO:0000313" key="4">
    <source>
        <dbReference type="EMBL" id="CAD0091396.1"/>
    </source>
</evidence>
<keyword evidence="1" id="KW-0433">Leucine-rich repeat</keyword>
<feature type="compositionally biased region" description="Low complexity" evidence="3">
    <location>
        <begin position="101"/>
        <end position="112"/>
    </location>
</feature>
<protein>
    <recommendedName>
        <fullName evidence="6">L domain-like protein</fullName>
    </recommendedName>
</protein>
<dbReference type="EMBL" id="CAIJEN010000013">
    <property type="protein sequence ID" value="CAD0091396.1"/>
    <property type="molecule type" value="Genomic_DNA"/>
</dbReference>
<dbReference type="PANTHER" id="PTHR48051:SF1">
    <property type="entry name" value="RAS SUPPRESSOR PROTEIN 1"/>
    <property type="match status" value="1"/>
</dbReference>
<feature type="region of interest" description="Disordered" evidence="3">
    <location>
        <begin position="1"/>
        <end position="63"/>
    </location>
</feature>
<evidence type="ECO:0000256" key="2">
    <source>
        <dbReference type="ARBA" id="ARBA00022737"/>
    </source>
</evidence>
<accession>A0A9N8JU53</accession>
<feature type="region of interest" description="Disordered" evidence="3">
    <location>
        <begin position="82"/>
        <end position="113"/>
    </location>
</feature>
<feature type="compositionally biased region" description="Pro residues" evidence="3">
    <location>
        <begin position="19"/>
        <end position="28"/>
    </location>
</feature>
<proteinExistence type="predicted"/>
<evidence type="ECO:0000256" key="1">
    <source>
        <dbReference type="ARBA" id="ARBA00022614"/>
    </source>
</evidence>
<keyword evidence="5" id="KW-1185">Reference proteome</keyword>